<comment type="induction">
    <text evidence="1">Expressed in the late phase of the viral replicative cycle.</text>
</comment>
<comment type="similarity">
    <text evidence="1">Belongs to the T4likevirus baseplate wedge protein gp10 family.</text>
</comment>
<organism evidence="6 7">
    <name type="scientific">Enterobacteria phage GEC-3S</name>
    <dbReference type="NCBI Taxonomy" id="1222338"/>
    <lineage>
        <taxon>Viruses</taxon>
        <taxon>Duplodnaviria</taxon>
        <taxon>Heunggongvirae</taxon>
        <taxon>Uroviricota</taxon>
        <taxon>Caudoviricetes</taxon>
        <taxon>Pantevenvirales</taxon>
        <taxon>Straboviridae</taxon>
        <taxon>Krischvirus</taxon>
        <taxon>Krischvirus gec3s</taxon>
    </lineage>
</organism>
<feature type="disulfide bond" description="Interchain; alternate" evidence="1">
    <location>
        <position position="553"/>
    </location>
</feature>
<dbReference type="Pfam" id="PF23618">
    <property type="entry name" value="T4_gp9_10_C"/>
    <property type="match status" value="1"/>
</dbReference>
<dbReference type="InterPro" id="IPR054430">
    <property type="entry name" value="Gp10_D3"/>
</dbReference>
<feature type="domain" description="Baseplate structural protein Gp9/Gp10 N-terminal" evidence="2">
    <location>
        <begin position="2"/>
        <end position="147"/>
    </location>
</feature>
<keyword evidence="7" id="KW-1185">Reference proteome</keyword>
<gene>
    <name evidence="6" type="ORF">BN201_0146</name>
</gene>
<keyword evidence="1" id="KW-1226">Viral baseplate protein</keyword>
<dbReference type="GO" id="GO:0098003">
    <property type="term" value="P:viral tail assembly"/>
    <property type="evidence" value="ECO:0007669"/>
    <property type="project" value="UniProtKB-KW"/>
</dbReference>
<feature type="disulfide bond" description="Interchain (with GP7); alternate" evidence="1">
    <location>
        <position position="553"/>
    </location>
</feature>
<dbReference type="KEGG" id="vg:23301185"/>
<feature type="domain" description="Baseplate protein gp9-like C-terminal" evidence="5">
    <location>
        <begin position="155"/>
        <end position="259"/>
    </location>
</feature>
<dbReference type="InterPro" id="IPR056391">
    <property type="entry name" value="Baseplate_gp9_C"/>
</dbReference>
<evidence type="ECO:0000256" key="1">
    <source>
        <dbReference type="HAMAP-Rule" id="MF_04106"/>
    </source>
</evidence>
<proteinExistence type="evidence at transcript level"/>
<dbReference type="InterPro" id="IPR008987">
    <property type="entry name" value="Baseplate_struct_prot_Gp9/10_N"/>
</dbReference>
<comment type="subunit">
    <text evidence="1">Homotrimer; disulfide-linked. Heteromultimer with gp7; a gp10 molecule is disulfide-linked to gp7 and the other two remaining gp10 molecules form a disulfide bond.</text>
</comment>
<evidence type="ECO:0000259" key="2">
    <source>
        <dbReference type="Pfam" id="PF07880"/>
    </source>
</evidence>
<dbReference type="GO" id="GO:0098025">
    <property type="term" value="C:virus tail, baseplate"/>
    <property type="evidence" value="ECO:0007669"/>
    <property type="project" value="UniProtKB-UniRule"/>
</dbReference>
<keyword evidence="1" id="KW-1015">Disulfide bond</keyword>
<dbReference type="HAMAP" id="MF_04106">
    <property type="entry name" value="BP10_T4"/>
    <property type="match status" value="1"/>
</dbReference>
<protein>
    <recommendedName>
        <fullName evidence="1">Baseplate wedge protein gp10</fullName>
    </recommendedName>
</protein>
<name>A0A0B7MJB6_9CAUD</name>
<comment type="subcellular location">
    <subcellularLocation>
        <location evidence="1">Virion</location>
    </subcellularLocation>
    <text evidence="1">Present in the baseplate.</text>
</comment>
<dbReference type="EMBL" id="HE978309">
    <property type="protein sequence ID" value="CEO90749.1"/>
    <property type="molecule type" value="Genomic_DNA"/>
</dbReference>
<dbReference type="SUPFAM" id="SSF50017">
    <property type="entry name" value="gp9"/>
    <property type="match status" value="1"/>
</dbReference>
<dbReference type="InterPro" id="IPR034695">
    <property type="entry name" value="BP10_T4"/>
</dbReference>
<dbReference type="Pfam" id="PF07880">
    <property type="entry name" value="T4_gp9_10_N"/>
    <property type="match status" value="1"/>
</dbReference>
<dbReference type="InterPro" id="IPR036240">
    <property type="entry name" value="Gp9-like_sf"/>
</dbReference>
<dbReference type="OrthoDB" id="531at10239"/>
<dbReference type="InterPro" id="IPR053827">
    <property type="entry name" value="Gp10_C"/>
</dbReference>
<evidence type="ECO:0000259" key="3">
    <source>
        <dbReference type="Pfam" id="PF21939"/>
    </source>
</evidence>
<keyword evidence="1" id="KW-1227">Viral tail protein</keyword>
<evidence type="ECO:0000259" key="4">
    <source>
        <dbReference type="Pfam" id="PF22670"/>
    </source>
</evidence>
<feature type="domain" description="Baseplate structural protein Gp10 C-terminal" evidence="3">
    <location>
        <begin position="447"/>
        <end position="599"/>
    </location>
</feature>
<sequence length="600" mass="66663">MKQLINIGNVVDDGTGDYLRKGGQKINDNFSELYTKLGDGDIPHASGAWKTHTQPVLKPNFGDAWAINTTNNAVSVELPKGSASDYNKTIKLRDVWRSWAAHNVTLKPAQGDTIKGSPIDRELYKDFMDVELVYCAPGRWEYVENKRVDTITTSDLSTVAKEVYIATEGQTDFPNVFGSNTYNIRNVEVYYRGNLLYYGKDLTDDSNYGSIGENGDIVPLDGKSIKLRFPCSAGDTIQIITYMDGIASFRSSYITYTIRVYETGMTTLESIPGEVWVGELANKKEFTNAELGVSKRDLINPNSFELLINGTQMIKAGDADLPSFICEGADGETEETCVLAGGQWVESGEDYSLMFDENSVVTGLKLSKALDNRDTITIRWFNNDIGTLMEWDGVGGIKEKADKIYLNNEDEVTLTNRIEYTDFQNPSQATKRPMEDYTGRVMDIYSIFDIFHPIGTIYENAHNPANPATYMGIGTWVRYAEGEFLAGWSSDASDQNFALNNNDLDTHGQPTHTAGGNGGDVAYQIKKNMIPELQSNDRVLVKDDNGNIIIGGCQVDPDAVGPAFTKYREDNVKVNQGNTDPSMMGILPPYRTVYRWLRVG</sequence>
<dbReference type="Proteomes" id="UP000203896">
    <property type="component" value="Segment"/>
</dbReference>
<dbReference type="Pfam" id="PF22670">
    <property type="entry name" value="Gp10_D3"/>
    <property type="match status" value="1"/>
</dbReference>
<evidence type="ECO:0000313" key="6">
    <source>
        <dbReference type="EMBL" id="CEO90749.1"/>
    </source>
</evidence>
<comment type="function">
    <text evidence="1">Baseplate protein. Involved in the tail assembly.</text>
</comment>
<dbReference type="RefSeq" id="YP_009118829.1">
    <property type="nucleotide sequence ID" value="NC_025425.1"/>
</dbReference>
<feature type="domain" description="Baseplate wedge protein gp10" evidence="4">
    <location>
        <begin position="265"/>
        <end position="383"/>
    </location>
</feature>
<dbReference type="GeneID" id="23301185"/>
<keyword evidence="1" id="KW-1245">Viral tail assembly</keyword>
<keyword evidence="1" id="KW-0426">Late protein</keyword>
<dbReference type="Pfam" id="PF21939">
    <property type="entry name" value="Gp10_C"/>
    <property type="match status" value="1"/>
</dbReference>
<dbReference type="Gene3D" id="1.20.5.960">
    <property type="entry name" value="Bacteriophage t4 gene product 9 (gp9)"/>
    <property type="match status" value="1"/>
</dbReference>
<evidence type="ECO:0000259" key="5">
    <source>
        <dbReference type="Pfam" id="PF23618"/>
    </source>
</evidence>
<dbReference type="GO" id="GO:0019076">
    <property type="term" value="P:viral release from host cell"/>
    <property type="evidence" value="ECO:0007669"/>
    <property type="project" value="InterPro"/>
</dbReference>
<reference evidence="6 7" key="1">
    <citation type="submission" date="2012-08" db="EMBL/GenBank/DDBJ databases">
        <title>Selection and characterization of a candidate therapeutic bacteriophage that lyses the German Escherichia coli O104:H4 outbreak strain.</title>
        <authorList>
            <person name="Merabishvilli M."/>
            <person name="De Vos D."/>
            <person name="Verbeken G."/>
            <person name="Kropinski A."/>
            <person name="Vandenheuvel D."/>
            <person name="Lavigne R."/>
            <person name="Wattiau P."/>
            <person name="Mast J."/>
            <person name="Ragimbeau C."/>
            <person name="Mossong J."/>
            <person name="Scheres J."/>
            <person name="Chanishvili N."/>
            <person name="Vaneechoutte M."/>
            <person name="Pirnay J.P."/>
        </authorList>
    </citation>
    <scope>NUCLEOTIDE SEQUENCE [LARGE SCALE GENOMIC DNA]</scope>
</reference>
<accession>A0A0B7MJB6</accession>
<keyword evidence="1" id="KW-1188">Viral release from host cell</keyword>
<evidence type="ECO:0000313" key="7">
    <source>
        <dbReference type="Proteomes" id="UP000203896"/>
    </source>
</evidence>
<keyword evidence="1" id="KW-0946">Virion</keyword>